<organism evidence="2 3">
    <name type="scientific">Evansella cellulosilytica (strain ATCC 21833 / DSM 2522 / FERM P-1141 / JCM 9156 / N-4)</name>
    <name type="common">Bacillus cellulosilyticus</name>
    <dbReference type="NCBI Taxonomy" id="649639"/>
    <lineage>
        <taxon>Bacteria</taxon>
        <taxon>Bacillati</taxon>
        <taxon>Bacillota</taxon>
        <taxon>Bacilli</taxon>
        <taxon>Bacillales</taxon>
        <taxon>Bacillaceae</taxon>
        <taxon>Evansella</taxon>
    </lineage>
</organism>
<gene>
    <name evidence="2" type="ordered locus">Bcell_3853</name>
</gene>
<proteinExistence type="predicted"/>
<protein>
    <recommendedName>
        <fullName evidence="1">ThuA-like domain-containing protein</fullName>
    </recommendedName>
</protein>
<dbReference type="OrthoDB" id="9812305at2"/>
<dbReference type="InterPro" id="IPR029062">
    <property type="entry name" value="Class_I_gatase-like"/>
</dbReference>
<accession>E6TUU0</accession>
<evidence type="ECO:0000259" key="1">
    <source>
        <dbReference type="Pfam" id="PF06283"/>
    </source>
</evidence>
<dbReference type="Gene3D" id="3.40.50.880">
    <property type="match status" value="1"/>
</dbReference>
<dbReference type="InterPro" id="IPR029010">
    <property type="entry name" value="ThuA-like"/>
</dbReference>
<sequence length="215" mass="24116">MVKIVALLGDFWHSESAYKAGLEAAINRLPNKDNVALRYITIDEVSTALDENPDIFVNGKMDPQTPQEEDVQAWLTDAVDKKIISYVEDGGSVLAWHSGMAGYDPESRYIHMCRGYFDYHPPGLQDVIYMLKEGEKTGPNTFPLKDEQYFVHCDVNATEVDLWSTGVDGDSLAGWKHQYGHGKVCCFSPAHTKEAMLDNNVSSLLAEKITWLLKK</sequence>
<keyword evidence="3" id="KW-1185">Reference proteome</keyword>
<name>E6TUU0_EVAC2</name>
<dbReference type="KEGG" id="bco:Bcell_3853"/>
<feature type="domain" description="ThuA-like" evidence="1">
    <location>
        <begin position="73"/>
        <end position="211"/>
    </location>
</feature>
<reference evidence="2" key="1">
    <citation type="submission" date="2010-12" db="EMBL/GenBank/DDBJ databases">
        <title>Complete sequence of Bacillus cellulosilyticus DSM 2522.</title>
        <authorList>
            <consortium name="US DOE Joint Genome Institute"/>
            <person name="Lucas S."/>
            <person name="Copeland A."/>
            <person name="Lapidus A."/>
            <person name="Cheng J.-F."/>
            <person name="Bruce D."/>
            <person name="Goodwin L."/>
            <person name="Pitluck S."/>
            <person name="Chertkov O."/>
            <person name="Detter J.C."/>
            <person name="Han C."/>
            <person name="Tapia R."/>
            <person name="Land M."/>
            <person name="Hauser L."/>
            <person name="Jeffries C."/>
            <person name="Kyrpides N."/>
            <person name="Ivanova N."/>
            <person name="Mikhailova N."/>
            <person name="Brumm P."/>
            <person name="Mead D."/>
            <person name="Woyke T."/>
        </authorList>
    </citation>
    <scope>NUCLEOTIDE SEQUENCE [LARGE SCALE GENOMIC DNA]</scope>
    <source>
        <strain evidence="2">DSM 2522</strain>
    </source>
</reference>
<dbReference type="AlphaFoldDB" id="E6TUU0"/>
<dbReference type="eggNOG" id="COG3828">
    <property type="taxonomic scope" value="Bacteria"/>
</dbReference>
<evidence type="ECO:0000313" key="2">
    <source>
        <dbReference type="EMBL" id="ADU32092.1"/>
    </source>
</evidence>
<evidence type="ECO:0000313" key="3">
    <source>
        <dbReference type="Proteomes" id="UP000001401"/>
    </source>
</evidence>
<dbReference type="HOGENOM" id="CLU_105364_0_0_9"/>
<dbReference type="Proteomes" id="UP000001401">
    <property type="component" value="Chromosome"/>
</dbReference>
<dbReference type="SUPFAM" id="SSF52317">
    <property type="entry name" value="Class I glutamine amidotransferase-like"/>
    <property type="match status" value="1"/>
</dbReference>
<dbReference type="EMBL" id="CP002394">
    <property type="protein sequence ID" value="ADU32092.1"/>
    <property type="molecule type" value="Genomic_DNA"/>
</dbReference>
<dbReference type="Pfam" id="PF06283">
    <property type="entry name" value="ThuA"/>
    <property type="match status" value="1"/>
</dbReference>
<dbReference type="STRING" id="649639.Bcell_3853"/>